<keyword evidence="2" id="KW-1185">Reference proteome</keyword>
<comment type="caution">
    <text evidence="1">The sequence shown here is derived from an EMBL/GenBank/DDBJ whole genome shotgun (WGS) entry which is preliminary data.</text>
</comment>
<gene>
    <name evidence="1" type="ORF">H8K47_16355</name>
</gene>
<dbReference type="AlphaFoldDB" id="A0A923I6A5"/>
<name>A0A923I6A5_9BURK</name>
<evidence type="ECO:0000313" key="1">
    <source>
        <dbReference type="EMBL" id="MBC3936939.1"/>
    </source>
</evidence>
<evidence type="ECO:0000313" key="2">
    <source>
        <dbReference type="Proteomes" id="UP000612361"/>
    </source>
</evidence>
<dbReference type="EMBL" id="JACOGG010000024">
    <property type="protein sequence ID" value="MBC3936939.1"/>
    <property type="molecule type" value="Genomic_DNA"/>
</dbReference>
<sequence>MSIAVWSATACTSTTTNYYASPNDSLLAVGDTPPDGYPRSYLTKEKNGCIETTESWKKEPNLLIGKVAWLKQVEHKTVSCR</sequence>
<accession>A0A923I6A5</accession>
<reference evidence="1" key="1">
    <citation type="submission" date="2020-08" db="EMBL/GenBank/DDBJ databases">
        <title>Novel species isolated from subtropical streams in China.</title>
        <authorList>
            <person name="Lu H."/>
        </authorList>
    </citation>
    <scope>NUCLEOTIDE SEQUENCE</scope>
    <source>
        <strain evidence="1">CY7W</strain>
    </source>
</reference>
<organism evidence="1 2">
    <name type="scientific">Undibacterium rugosum</name>
    <dbReference type="NCBI Taxonomy" id="2762291"/>
    <lineage>
        <taxon>Bacteria</taxon>
        <taxon>Pseudomonadati</taxon>
        <taxon>Pseudomonadota</taxon>
        <taxon>Betaproteobacteria</taxon>
        <taxon>Burkholderiales</taxon>
        <taxon>Oxalobacteraceae</taxon>
        <taxon>Undibacterium</taxon>
    </lineage>
</organism>
<dbReference type="Proteomes" id="UP000612361">
    <property type="component" value="Unassembled WGS sequence"/>
</dbReference>
<proteinExistence type="predicted"/>
<protein>
    <submittedName>
        <fullName evidence="1">Uncharacterized protein</fullName>
    </submittedName>
</protein>
<dbReference type="RefSeq" id="WP_186882462.1">
    <property type="nucleotide sequence ID" value="NZ_JACOGG010000024.1"/>
</dbReference>